<dbReference type="PROSITE" id="PS50850">
    <property type="entry name" value="MFS"/>
    <property type="match status" value="1"/>
</dbReference>
<dbReference type="AlphaFoldDB" id="A0A8R1TLF6"/>
<dbReference type="Proteomes" id="UP000024404">
    <property type="component" value="Unassembled WGS sequence"/>
</dbReference>
<evidence type="ECO:0000256" key="7">
    <source>
        <dbReference type="SAM" id="Phobius"/>
    </source>
</evidence>
<feature type="region of interest" description="Disordered" evidence="6">
    <location>
        <begin position="513"/>
        <end position="549"/>
    </location>
</feature>
<accession>A0A8R1TLF6</accession>
<organism evidence="9 10">
    <name type="scientific">Onchocerca volvulus</name>
    <dbReference type="NCBI Taxonomy" id="6282"/>
    <lineage>
        <taxon>Eukaryota</taxon>
        <taxon>Metazoa</taxon>
        <taxon>Ecdysozoa</taxon>
        <taxon>Nematoda</taxon>
        <taxon>Chromadorea</taxon>
        <taxon>Rhabditida</taxon>
        <taxon>Spirurina</taxon>
        <taxon>Spiruromorpha</taxon>
        <taxon>Filarioidea</taxon>
        <taxon>Onchocercidae</taxon>
        <taxon>Onchocerca</taxon>
    </lineage>
</organism>
<feature type="transmembrane region" description="Helical" evidence="7">
    <location>
        <begin position="395"/>
        <end position="417"/>
    </location>
</feature>
<dbReference type="GO" id="GO:0022857">
    <property type="term" value="F:transmembrane transporter activity"/>
    <property type="evidence" value="ECO:0007669"/>
    <property type="project" value="InterPro"/>
</dbReference>
<dbReference type="SUPFAM" id="SSF103473">
    <property type="entry name" value="MFS general substrate transporter"/>
    <property type="match status" value="1"/>
</dbReference>
<feature type="transmembrane region" description="Helical" evidence="7">
    <location>
        <begin position="214"/>
        <end position="234"/>
    </location>
</feature>
<dbReference type="Pfam" id="PF00083">
    <property type="entry name" value="Sugar_tr"/>
    <property type="match status" value="1"/>
</dbReference>
<dbReference type="GO" id="GO:0016020">
    <property type="term" value="C:membrane"/>
    <property type="evidence" value="ECO:0007669"/>
    <property type="project" value="UniProtKB-SubCell"/>
</dbReference>
<dbReference type="InterPro" id="IPR036259">
    <property type="entry name" value="MFS_trans_sf"/>
</dbReference>
<sequence>MIKSSSLNITDLINQFNQFSMTKRIVERKNVGDFIELGKYTGYLCLLYELLVVSQVCNLIYMIYGGAAVRPEGCNGHLFTDMTPKQQCAEYNKHLNSTMGCPDPILSADFESVGYEFHYFCDSANKVKLSISLQMIGIMFGAMTFGQLSDMFGRRTILLFGTVGLIVSGLASTFVNSLIAFTIARFFVMFFTGGKHSVSYVFMMENLPAKHRMWMITVITYSPNYIVFTGLAYLTGEWRLLSRVVAFITILPGILLLFAYESPRWLLLKGKIDKARRALVGMGRWDKKNTAERLQELDLLLDKERERIREAVGKPKTNYTYFHLFSRRNFASYSILFAYSLMITSIISYGLVFNMEKLSGSIYLNTIIVGSLRYAINLICAVIDIKFIWAGRRLLHGFSMFFIAISLGVVFIIMLLGLNLQTVIRITALSAAAMCSQIYILNAVTPSELFPTAIRNKEIGFIQTFNRIGNIVAPQIFVIGEFWTPLPYLTMGLFALIEVTAFLMIVPETKGKPMPDRMPGEEDIDEAPKLLIKSDKSNDERMPLNEIKK</sequence>
<feature type="transmembrane region" description="Helical" evidence="7">
    <location>
        <begin position="127"/>
        <end position="145"/>
    </location>
</feature>
<protein>
    <submittedName>
        <fullName evidence="9">MFS domain-containing protein</fullName>
    </submittedName>
</protein>
<evidence type="ECO:0000256" key="5">
    <source>
        <dbReference type="SAM" id="Coils"/>
    </source>
</evidence>
<name>A0A8R1TLF6_ONCVO</name>
<evidence type="ECO:0000256" key="3">
    <source>
        <dbReference type="ARBA" id="ARBA00022989"/>
    </source>
</evidence>
<dbReference type="InterPro" id="IPR020846">
    <property type="entry name" value="MFS_dom"/>
</dbReference>
<keyword evidence="4 7" id="KW-0472">Membrane</keyword>
<dbReference type="Gene3D" id="1.20.1250.20">
    <property type="entry name" value="MFS general substrate transporter like domains"/>
    <property type="match status" value="1"/>
</dbReference>
<proteinExistence type="predicted"/>
<feature type="transmembrane region" description="Helical" evidence="7">
    <location>
        <begin position="330"/>
        <end position="350"/>
    </location>
</feature>
<feature type="coiled-coil region" evidence="5">
    <location>
        <begin position="287"/>
        <end position="314"/>
    </location>
</feature>
<reference evidence="10" key="1">
    <citation type="submission" date="2013-10" db="EMBL/GenBank/DDBJ databases">
        <title>Genome sequencing of Onchocerca volvulus.</title>
        <authorList>
            <person name="Cotton J."/>
            <person name="Tsai J."/>
            <person name="Stanley E."/>
            <person name="Tracey A."/>
            <person name="Holroyd N."/>
            <person name="Lustigman S."/>
            <person name="Berriman M."/>
        </authorList>
    </citation>
    <scope>NUCLEOTIDE SEQUENCE</scope>
</reference>
<dbReference type="EMBL" id="CMVM020000016">
    <property type="status" value="NOT_ANNOTATED_CDS"/>
    <property type="molecule type" value="Genomic_DNA"/>
</dbReference>
<evidence type="ECO:0000256" key="4">
    <source>
        <dbReference type="ARBA" id="ARBA00023136"/>
    </source>
</evidence>
<reference evidence="9" key="2">
    <citation type="submission" date="2022-06" db="UniProtKB">
        <authorList>
            <consortium name="EnsemblMetazoa"/>
        </authorList>
    </citation>
    <scope>IDENTIFICATION</scope>
</reference>
<feature type="transmembrane region" description="Helical" evidence="7">
    <location>
        <begin position="240"/>
        <end position="260"/>
    </location>
</feature>
<evidence type="ECO:0000259" key="8">
    <source>
        <dbReference type="PROSITE" id="PS50850"/>
    </source>
</evidence>
<feature type="transmembrane region" description="Helical" evidence="7">
    <location>
        <begin position="362"/>
        <end position="383"/>
    </location>
</feature>
<feature type="domain" description="Major facilitator superfamily (MFS) profile" evidence="8">
    <location>
        <begin position="50"/>
        <end position="510"/>
    </location>
</feature>
<keyword evidence="5" id="KW-0175">Coiled coil</keyword>
<evidence type="ECO:0000313" key="9">
    <source>
        <dbReference type="EnsemblMetazoa" id="OVOC11963.1"/>
    </source>
</evidence>
<evidence type="ECO:0000256" key="6">
    <source>
        <dbReference type="SAM" id="MobiDB-lite"/>
    </source>
</evidence>
<dbReference type="InterPro" id="IPR005828">
    <property type="entry name" value="MFS_sugar_transport-like"/>
</dbReference>
<comment type="subcellular location">
    <subcellularLocation>
        <location evidence="1">Membrane</location>
        <topology evidence="1">Multi-pass membrane protein</topology>
    </subcellularLocation>
</comment>
<keyword evidence="10" id="KW-1185">Reference proteome</keyword>
<evidence type="ECO:0000256" key="1">
    <source>
        <dbReference type="ARBA" id="ARBA00004141"/>
    </source>
</evidence>
<dbReference type="PANTHER" id="PTHR24064">
    <property type="entry name" value="SOLUTE CARRIER FAMILY 22 MEMBER"/>
    <property type="match status" value="1"/>
</dbReference>
<feature type="transmembrane region" description="Helical" evidence="7">
    <location>
        <begin position="157"/>
        <end position="175"/>
    </location>
</feature>
<evidence type="ECO:0000313" key="10">
    <source>
        <dbReference type="Proteomes" id="UP000024404"/>
    </source>
</evidence>
<dbReference type="EnsemblMetazoa" id="OVOC11963.1">
    <property type="protein sequence ID" value="OVOC11963.1"/>
    <property type="gene ID" value="WBGene00248772"/>
</dbReference>
<keyword evidence="3 7" id="KW-1133">Transmembrane helix</keyword>
<keyword evidence="2 7" id="KW-0812">Transmembrane</keyword>
<feature type="transmembrane region" description="Helical" evidence="7">
    <location>
        <begin position="489"/>
        <end position="507"/>
    </location>
</feature>
<evidence type="ECO:0000256" key="2">
    <source>
        <dbReference type="ARBA" id="ARBA00022692"/>
    </source>
</evidence>